<sequence>MTADSREFRNTDDLVRKEPHLVRIIIQGVATGHPKENARKMSSGCQSTVDQLVACVPKCPIYIINPVDKRKSPYVKSTFEIRRTK</sequence>
<dbReference type="EMBL" id="RCHS01004145">
    <property type="protein sequence ID" value="RMX37397.1"/>
    <property type="molecule type" value="Genomic_DNA"/>
</dbReference>
<protein>
    <submittedName>
        <fullName evidence="1">Uncharacterized protein</fullName>
    </submittedName>
</protein>
<organism evidence="1 2">
    <name type="scientific">Pocillopora damicornis</name>
    <name type="common">Cauliflower coral</name>
    <name type="synonym">Millepora damicornis</name>
    <dbReference type="NCBI Taxonomy" id="46731"/>
    <lineage>
        <taxon>Eukaryota</taxon>
        <taxon>Metazoa</taxon>
        <taxon>Cnidaria</taxon>
        <taxon>Anthozoa</taxon>
        <taxon>Hexacorallia</taxon>
        <taxon>Scleractinia</taxon>
        <taxon>Astrocoeniina</taxon>
        <taxon>Pocilloporidae</taxon>
        <taxon>Pocillopora</taxon>
    </lineage>
</organism>
<evidence type="ECO:0000313" key="1">
    <source>
        <dbReference type="EMBL" id="RMX37397.1"/>
    </source>
</evidence>
<evidence type="ECO:0000313" key="2">
    <source>
        <dbReference type="Proteomes" id="UP000275408"/>
    </source>
</evidence>
<comment type="caution">
    <text evidence="1">The sequence shown here is derived from an EMBL/GenBank/DDBJ whole genome shotgun (WGS) entry which is preliminary data.</text>
</comment>
<name>A0A3M6T7K6_POCDA</name>
<proteinExistence type="predicted"/>
<reference evidence="1 2" key="1">
    <citation type="journal article" date="2018" name="Sci. Rep.">
        <title>Comparative analysis of the Pocillopora damicornis genome highlights role of immune system in coral evolution.</title>
        <authorList>
            <person name="Cunning R."/>
            <person name="Bay R.A."/>
            <person name="Gillette P."/>
            <person name="Baker A.C."/>
            <person name="Traylor-Knowles N."/>
        </authorList>
    </citation>
    <scope>NUCLEOTIDE SEQUENCE [LARGE SCALE GENOMIC DNA]</scope>
    <source>
        <strain evidence="1">RSMAS</strain>
        <tissue evidence="1">Whole animal</tissue>
    </source>
</reference>
<gene>
    <name evidence="1" type="ORF">pdam_00013815</name>
</gene>
<dbReference type="Proteomes" id="UP000275408">
    <property type="component" value="Unassembled WGS sequence"/>
</dbReference>
<keyword evidence="2" id="KW-1185">Reference proteome</keyword>
<accession>A0A3M6T7K6</accession>
<dbReference type="AlphaFoldDB" id="A0A3M6T7K6"/>